<feature type="transmembrane region" description="Helical" evidence="4">
    <location>
        <begin position="309"/>
        <end position="329"/>
    </location>
</feature>
<sequence>MRAGSSRADWTMQSLCCSQIVLLLLLLTGAENTLAQKGSPPACGRPKVSSTRIVGGEKADEGEWPWQVSIRNNRLHICGGSLISSQWVVTAAHCFDGPLLPDEYRVHLGEYELPKPLPSMVSSAVSKIIVHPYYAGDGLSADIALLQLEEPISFSRTILPVCLPRTLGPDPFPAGKLCWVTGWGNLYPDAPFVTRTLQELEVPILDVEECDRMYHNNTFSDSEDVPEGYRLIHKDMICAGYPEGKKDSCQGDSGGPLVCKRNGTWFLAGVVSFGFSCSEANRPGVYTRVTSYMDWIQESMAQNTKTHSGAHLSGVSSALFLVLLLLVALTNSIS</sequence>
<keyword evidence="4" id="KW-0812">Transmembrane</keyword>
<dbReference type="GO" id="GO:0005576">
    <property type="term" value="C:extracellular region"/>
    <property type="evidence" value="ECO:0007669"/>
    <property type="project" value="UniProtKB-ARBA"/>
</dbReference>
<organism evidence="7 8">
    <name type="scientific">Eublepharis macularius</name>
    <name type="common">Leopard gecko</name>
    <name type="synonym">Cyrtodactylus macularius</name>
    <dbReference type="NCBI Taxonomy" id="481883"/>
    <lineage>
        <taxon>Eukaryota</taxon>
        <taxon>Metazoa</taxon>
        <taxon>Chordata</taxon>
        <taxon>Craniata</taxon>
        <taxon>Vertebrata</taxon>
        <taxon>Euteleostomi</taxon>
        <taxon>Lepidosauria</taxon>
        <taxon>Squamata</taxon>
        <taxon>Bifurcata</taxon>
        <taxon>Gekkota</taxon>
        <taxon>Eublepharidae</taxon>
        <taxon>Eublepharinae</taxon>
        <taxon>Eublepharis</taxon>
    </lineage>
</organism>
<evidence type="ECO:0000259" key="6">
    <source>
        <dbReference type="PROSITE" id="PS50240"/>
    </source>
</evidence>
<dbReference type="InterPro" id="IPR001254">
    <property type="entry name" value="Trypsin_dom"/>
</dbReference>
<evidence type="ECO:0000256" key="2">
    <source>
        <dbReference type="ARBA" id="ARBA00023157"/>
    </source>
</evidence>
<dbReference type="Proteomes" id="UP001190640">
    <property type="component" value="Chromosome 12"/>
</dbReference>
<keyword evidence="5" id="KW-0732">Signal</keyword>
<dbReference type="Gene3D" id="2.40.10.10">
    <property type="entry name" value="Trypsin-like serine proteases"/>
    <property type="match status" value="1"/>
</dbReference>
<dbReference type="Pfam" id="PF00089">
    <property type="entry name" value="Trypsin"/>
    <property type="match status" value="1"/>
</dbReference>
<dbReference type="InterPro" id="IPR009003">
    <property type="entry name" value="Peptidase_S1_PA"/>
</dbReference>
<keyword evidence="3" id="KW-0645">Protease</keyword>
<dbReference type="CDD" id="cd00190">
    <property type="entry name" value="Tryp_SPc"/>
    <property type="match status" value="1"/>
</dbReference>
<feature type="domain" description="Peptidase S1" evidence="6">
    <location>
        <begin position="53"/>
        <end position="301"/>
    </location>
</feature>
<dbReference type="PROSITE" id="PS00134">
    <property type="entry name" value="TRYPSIN_HIS"/>
    <property type="match status" value="1"/>
</dbReference>
<dbReference type="GO" id="GO:0006508">
    <property type="term" value="P:proteolysis"/>
    <property type="evidence" value="ECO:0007669"/>
    <property type="project" value="UniProtKB-KW"/>
</dbReference>
<dbReference type="InterPro" id="IPR043504">
    <property type="entry name" value="Peptidase_S1_PA_chymotrypsin"/>
</dbReference>
<dbReference type="PROSITE" id="PS50240">
    <property type="entry name" value="TRYPSIN_DOM"/>
    <property type="match status" value="1"/>
</dbReference>
<dbReference type="InterPro" id="IPR001314">
    <property type="entry name" value="Peptidase_S1A"/>
</dbReference>
<dbReference type="GO" id="GO:0004252">
    <property type="term" value="F:serine-type endopeptidase activity"/>
    <property type="evidence" value="ECO:0007669"/>
    <property type="project" value="InterPro"/>
</dbReference>
<keyword evidence="3" id="KW-0378">Hydrolase</keyword>
<reference evidence="8" key="1">
    <citation type="submission" date="2025-08" db="UniProtKB">
        <authorList>
            <consortium name="RefSeq"/>
        </authorList>
    </citation>
    <scope>IDENTIFICATION</scope>
    <source>
        <tissue evidence="8">Blood</tissue>
    </source>
</reference>
<feature type="signal peptide" evidence="5">
    <location>
        <begin position="1"/>
        <end position="35"/>
    </location>
</feature>
<gene>
    <name evidence="8" type="primary">LOC129340123</name>
</gene>
<dbReference type="PRINTS" id="PR00722">
    <property type="entry name" value="CHYMOTRYPSIN"/>
</dbReference>
<proteinExistence type="inferred from homology"/>
<dbReference type="InterPro" id="IPR033116">
    <property type="entry name" value="TRYPSIN_SER"/>
</dbReference>
<dbReference type="InterPro" id="IPR018114">
    <property type="entry name" value="TRYPSIN_HIS"/>
</dbReference>
<evidence type="ECO:0000256" key="1">
    <source>
        <dbReference type="ARBA" id="ARBA00009228"/>
    </source>
</evidence>
<name>A0AA97K686_EUBMA</name>
<evidence type="ECO:0000256" key="4">
    <source>
        <dbReference type="SAM" id="Phobius"/>
    </source>
</evidence>
<keyword evidence="3" id="KW-0720">Serine protease</keyword>
<dbReference type="KEGG" id="emc:129340123"/>
<evidence type="ECO:0000313" key="7">
    <source>
        <dbReference type="Proteomes" id="UP001190640"/>
    </source>
</evidence>
<keyword evidence="7" id="KW-1185">Reference proteome</keyword>
<dbReference type="FunFam" id="2.40.10.10:FF:000039">
    <property type="entry name" value="Brain-specific serine protease 4"/>
    <property type="match status" value="1"/>
</dbReference>
<evidence type="ECO:0000256" key="5">
    <source>
        <dbReference type="SAM" id="SignalP"/>
    </source>
</evidence>
<dbReference type="GeneID" id="129340123"/>
<dbReference type="GO" id="GO:0035821">
    <property type="term" value="P:modulation of process of another organism"/>
    <property type="evidence" value="ECO:0007669"/>
    <property type="project" value="UniProtKB-ARBA"/>
</dbReference>
<evidence type="ECO:0000256" key="3">
    <source>
        <dbReference type="RuleBase" id="RU363034"/>
    </source>
</evidence>
<dbReference type="PROSITE" id="PS00135">
    <property type="entry name" value="TRYPSIN_SER"/>
    <property type="match status" value="1"/>
</dbReference>
<evidence type="ECO:0000313" key="8">
    <source>
        <dbReference type="RefSeq" id="XP_054850687.1"/>
    </source>
</evidence>
<dbReference type="PANTHER" id="PTHR24253">
    <property type="entry name" value="TRANSMEMBRANE PROTEASE SERINE"/>
    <property type="match status" value="1"/>
</dbReference>
<dbReference type="RefSeq" id="XP_054850687.1">
    <property type="nucleotide sequence ID" value="XM_054994712.1"/>
</dbReference>
<feature type="chain" id="PRO_5041688768" evidence="5">
    <location>
        <begin position="36"/>
        <end position="334"/>
    </location>
</feature>
<comment type="similarity">
    <text evidence="1">Belongs to the peptidase S1 family. Snake venom subfamily.</text>
</comment>
<protein>
    <submittedName>
        <fullName evidence="8">Serine protease 33-like</fullName>
    </submittedName>
</protein>
<dbReference type="PANTHER" id="PTHR24253:SF153">
    <property type="entry name" value="SERINE PROTEASE HEPSIN"/>
    <property type="match status" value="1"/>
</dbReference>
<accession>A0AA97K686</accession>
<dbReference type="SUPFAM" id="SSF50494">
    <property type="entry name" value="Trypsin-like serine proteases"/>
    <property type="match status" value="1"/>
</dbReference>
<keyword evidence="4" id="KW-1133">Transmembrane helix</keyword>
<dbReference type="AlphaFoldDB" id="A0AA97K686"/>
<keyword evidence="4" id="KW-0472">Membrane</keyword>
<keyword evidence="2" id="KW-1015">Disulfide bond</keyword>
<dbReference type="SMART" id="SM00020">
    <property type="entry name" value="Tryp_SPc"/>
    <property type="match status" value="1"/>
</dbReference>